<accession>G2QS13</accession>
<dbReference type="GeneID" id="11517202"/>
<dbReference type="RefSeq" id="XP_003649739.1">
    <property type="nucleotide sequence ID" value="XM_003649691.1"/>
</dbReference>
<evidence type="ECO:0000313" key="3">
    <source>
        <dbReference type="Proteomes" id="UP000008181"/>
    </source>
</evidence>
<evidence type="ECO:0000313" key="2">
    <source>
        <dbReference type="EMBL" id="AEO63403.1"/>
    </source>
</evidence>
<dbReference type="AlphaFoldDB" id="G2QS13"/>
<dbReference type="KEGG" id="ttt:THITE_2108607"/>
<reference evidence="2 3" key="1">
    <citation type="journal article" date="2011" name="Nat. Biotechnol.">
        <title>Comparative genomic analysis of the thermophilic biomass-degrading fungi Myceliophthora thermophila and Thielavia terrestris.</title>
        <authorList>
            <person name="Berka R.M."/>
            <person name="Grigoriev I.V."/>
            <person name="Otillar R."/>
            <person name="Salamov A."/>
            <person name="Grimwood J."/>
            <person name="Reid I."/>
            <person name="Ishmael N."/>
            <person name="John T."/>
            <person name="Darmond C."/>
            <person name="Moisan M.-C."/>
            <person name="Henrissat B."/>
            <person name="Coutinho P.M."/>
            <person name="Lombard V."/>
            <person name="Natvig D.O."/>
            <person name="Lindquist E."/>
            <person name="Schmutz J."/>
            <person name="Lucas S."/>
            <person name="Harris P."/>
            <person name="Powlowski J."/>
            <person name="Bellemare A."/>
            <person name="Taylor D."/>
            <person name="Butler G."/>
            <person name="de Vries R.P."/>
            <person name="Allijn I.E."/>
            <person name="van den Brink J."/>
            <person name="Ushinsky S."/>
            <person name="Storms R."/>
            <person name="Powell A.J."/>
            <person name="Paulsen I.T."/>
            <person name="Elbourne L.D.H."/>
            <person name="Baker S.E."/>
            <person name="Magnuson J."/>
            <person name="LaBoissiere S."/>
            <person name="Clutterbuck A.J."/>
            <person name="Martinez D."/>
            <person name="Wogulis M."/>
            <person name="de Leon A.L."/>
            <person name="Rey M.W."/>
            <person name="Tsang A."/>
        </authorList>
    </citation>
    <scope>NUCLEOTIDE SEQUENCE [LARGE SCALE GENOMIC DNA]</scope>
    <source>
        <strain evidence="3">ATCC 38088 / NRRL 8126</strain>
    </source>
</reference>
<evidence type="ECO:0000256" key="1">
    <source>
        <dbReference type="SAM" id="MobiDB-lite"/>
    </source>
</evidence>
<proteinExistence type="predicted"/>
<name>G2QS13_THETT</name>
<dbReference type="EMBL" id="CP003009">
    <property type="protein sequence ID" value="AEO63403.1"/>
    <property type="molecule type" value="Genomic_DNA"/>
</dbReference>
<sequence length="66" mass="7122">MVVLRPPATKFEVLQQPSWGIGPGPGSQPASEAARSEWGRRMHTEPETIHSAQAEASAYEFSVTGN</sequence>
<protein>
    <submittedName>
        <fullName evidence="2">Uncharacterized protein</fullName>
    </submittedName>
</protein>
<keyword evidence="3" id="KW-1185">Reference proteome</keyword>
<gene>
    <name evidence="2" type="ORF">THITE_2108607</name>
</gene>
<feature type="region of interest" description="Disordered" evidence="1">
    <location>
        <begin position="16"/>
        <end position="41"/>
    </location>
</feature>
<dbReference type="Proteomes" id="UP000008181">
    <property type="component" value="Chromosome 1"/>
</dbReference>
<dbReference type="HOGENOM" id="CLU_2832960_0_0_1"/>
<organism evidence="2 3">
    <name type="scientific">Thermothielavioides terrestris (strain ATCC 38088 / NRRL 8126)</name>
    <name type="common">Thielavia terrestris</name>
    <dbReference type="NCBI Taxonomy" id="578455"/>
    <lineage>
        <taxon>Eukaryota</taxon>
        <taxon>Fungi</taxon>
        <taxon>Dikarya</taxon>
        <taxon>Ascomycota</taxon>
        <taxon>Pezizomycotina</taxon>
        <taxon>Sordariomycetes</taxon>
        <taxon>Sordariomycetidae</taxon>
        <taxon>Sordariales</taxon>
        <taxon>Chaetomiaceae</taxon>
        <taxon>Thermothielavioides</taxon>
        <taxon>Thermothielavioides terrestris</taxon>
    </lineage>
</organism>